<dbReference type="SMART" id="SM00335">
    <property type="entry name" value="ANX"/>
    <property type="match status" value="1"/>
</dbReference>
<sequence length="208" mass="23895">LSAYEGMFDRNLLDDIEEETGGFFFDLLKALLKPAYRYSADLLFKSISSRRGGLLSIAVEIACTRSTSQMKVIRDAYQSAYHTQLEKDVVAKVDGIFGKMLQLLLCEARDERRHKVDMKLVDEHVDLILAREIKLKAPNGIEELSRDLSLFRQIFIGTSWKHIAAIADRIDMRLGGGKDLERTIRMNKTMHLDIRHMLEDIRSFADLF</sequence>
<organism evidence="4">
    <name type="scientific">Anisakis simplex</name>
    <name type="common">Herring worm</name>
    <dbReference type="NCBI Taxonomy" id="6269"/>
    <lineage>
        <taxon>Eukaryota</taxon>
        <taxon>Metazoa</taxon>
        <taxon>Ecdysozoa</taxon>
        <taxon>Nematoda</taxon>
        <taxon>Chromadorea</taxon>
        <taxon>Rhabditida</taxon>
        <taxon>Spirurina</taxon>
        <taxon>Ascaridomorpha</taxon>
        <taxon>Ascaridoidea</taxon>
        <taxon>Anisakidae</taxon>
        <taxon>Anisakis</taxon>
        <taxon>Anisakis simplex complex</taxon>
    </lineage>
</organism>
<dbReference type="GO" id="GO:0005886">
    <property type="term" value="C:plasma membrane"/>
    <property type="evidence" value="ECO:0007669"/>
    <property type="project" value="TreeGrafter"/>
</dbReference>
<dbReference type="PANTHER" id="PTHR10502">
    <property type="entry name" value="ANNEXIN"/>
    <property type="match status" value="1"/>
</dbReference>
<dbReference type="SUPFAM" id="SSF47874">
    <property type="entry name" value="Annexin"/>
    <property type="match status" value="1"/>
</dbReference>
<comment type="similarity">
    <text evidence="1">Belongs to the annexin family.</text>
</comment>
<proteinExistence type="inferred from homology"/>
<evidence type="ECO:0000313" key="4">
    <source>
        <dbReference type="WBParaSite" id="ASIM_0000230001-mRNA-1"/>
    </source>
</evidence>
<dbReference type="InterPro" id="IPR018502">
    <property type="entry name" value="Annexin_repeat"/>
</dbReference>
<reference evidence="4" key="1">
    <citation type="submission" date="2017-02" db="UniProtKB">
        <authorList>
            <consortium name="WormBaseParasite"/>
        </authorList>
    </citation>
    <scope>IDENTIFICATION</scope>
</reference>
<accession>A0A0M3J433</accession>
<protein>
    <submittedName>
        <fullName evidence="4">Annexin</fullName>
    </submittedName>
</protein>
<evidence type="ECO:0000256" key="2">
    <source>
        <dbReference type="ARBA" id="ARBA00022737"/>
    </source>
</evidence>
<dbReference type="GO" id="GO:0001786">
    <property type="term" value="F:phosphatidylserine binding"/>
    <property type="evidence" value="ECO:0007669"/>
    <property type="project" value="TreeGrafter"/>
</dbReference>
<dbReference type="WBParaSite" id="ASIM_0000230001-mRNA-1">
    <property type="protein sequence ID" value="ASIM_0000230001-mRNA-1"/>
    <property type="gene ID" value="ASIM_0000230001"/>
</dbReference>
<keyword evidence="3" id="KW-0041">Annexin</keyword>
<dbReference type="Gene3D" id="1.10.220.10">
    <property type="entry name" value="Annexin"/>
    <property type="match status" value="1"/>
</dbReference>
<name>A0A0M3J433_ANISI</name>
<dbReference type="GO" id="GO:0005509">
    <property type="term" value="F:calcium ion binding"/>
    <property type="evidence" value="ECO:0007669"/>
    <property type="project" value="InterPro"/>
</dbReference>
<dbReference type="Pfam" id="PF00191">
    <property type="entry name" value="Annexin"/>
    <property type="match status" value="1"/>
</dbReference>
<dbReference type="GO" id="GO:0005544">
    <property type="term" value="F:calcium-dependent phospholipid binding"/>
    <property type="evidence" value="ECO:0007669"/>
    <property type="project" value="InterPro"/>
</dbReference>
<evidence type="ECO:0000256" key="1">
    <source>
        <dbReference type="ARBA" id="ARBA00007831"/>
    </source>
</evidence>
<keyword evidence="2" id="KW-0677">Repeat</keyword>
<evidence type="ECO:0000256" key="3">
    <source>
        <dbReference type="ARBA" id="ARBA00023216"/>
    </source>
</evidence>
<dbReference type="InterPro" id="IPR037104">
    <property type="entry name" value="Annexin_sf"/>
</dbReference>
<dbReference type="GO" id="GO:0005634">
    <property type="term" value="C:nucleus"/>
    <property type="evidence" value="ECO:0007669"/>
    <property type="project" value="TreeGrafter"/>
</dbReference>
<dbReference type="GO" id="GO:0005737">
    <property type="term" value="C:cytoplasm"/>
    <property type="evidence" value="ECO:0007669"/>
    <property type="project" value="TreeGrafter"/>
</dbReference>
<dbReference type="PANTHER" id="PTHR10502:SF243">
    <property type="entry name" value="ANNEXIN"/>
    <property type="match status" value="1"/>
</dbReference>
<dbReference type="AlphaFoldDB" id="A0A0M3J433"/>
<dbReference type="GO" id="GO:0012506">
    <property type="term" value="C:vesicle membrane"/>
    <property type="evidence" value="ECO:0007669"/>
    <property type="project" value="TreeGrafter"/>
</dbReference>